<dbReference type="PANTHER" id="PTHR43022">
    <property type="entry name" value="PROTEIN SMF"/>
    <property type="match status" value="1"/>
</dbReference>
<keyword evidence="4" id="KW-1185">Reference proteome</keyword>
<evidence type="ECO:0000313" key="4">
    <source>
        <dbReference type="Proteomes" id="UP000031563"/>
    </source>
</evidence>
<dbReference type="STRING" id="1221996.QY95_00194"/>
<protein>
    <submittedName>
        <fullName evidence="3">Rossmann fold nucleotide-binding protein Smf</fullName>
    </submittedName>
</protein>
<evidence type="ECO:0000256" key="1">
    <source>
        <dbReference type="ARBA" id="ARBA00006525"/>
    </source>
</evidence>
<gene>
    <name evidence="3" type="ORF">QY95_00194</name>
</gene>
<organism evidence="3 4">
    <name type="scientific">Bacillus thermotolerans</name>
    <name type="common">Quasibacillus thermotolerans</name>
    <dbReference type="NCBI Taxonomy" id="1221996"/>
    <lineage>
        <taxon>Bacteria</taxon>
        <taxon>Bacillati</taxon>
        <taxon>Bacillota</taxon>
        <taxon>Bacilli</taxon>
        <taxon>Bacillales</taxon>
        <taxon>Bacillaceae</taxon>
        <taxon>Bacillus</taxon>
    </lineage>
</organism>
<feature type="domain" description="Smf/DprA SLOG" evidence="2">
    <location>
        <begin position="60"/>
        <end position="269"/>
    </location>
</feature>
<dbReference type="Proteomes" id="UP000031563">
    <property type="component" value="Unassembled WGS sequence"/>
</dbReference>
<dbReference type="NCBIfam" id="TIGR00732">
    <property type="entry name" value="dprA"/>
    <property type="match status" value="1"/>
</dbReference>
<dbReference type="InterPro" id="IPR003488">
    <property type="entry name" value="DprA"/>
</dbReference>
<evidence type="ECO:0000313" key="3">
    <source>
        <dbReference type="EMBL" id="KKB42345.1"/>
    </source>
</evidence>
<evidence type="ECO:0000259" key="2">
    <source>
        <dbReference type="Pfam" id="PF02481"/>
    </source>
</evidence>
<dbReference type="InterPro" id="IPR057666">
    <property type="entry name" value="DrpA_SLOG"/>
</dbReference>
<dbReference type="Pfam" id="PF02481">
    <property type="entry name" value="DNA_processg_A"/>
    <property type="match status" value="1"/>
</dbReference>
<reference evidence="3" key="1">
    <citation type="submission" date="2015-02" db="EMBL/GenBank/DDBJ databases">
        <title>Genome Assembly of Bacillaceae bacterium MTCC 8252.</title>
        <authorList>
            <person name="Verma A."/>
            <person name="Khatri I."/>
            <person name="Mual P."/>
            <person name="Subramanian S."/>
            <person name="Krishnamurthi S."/>
        </authorList>
    </citation>
    <scope>NUCLEOTIDE SEQUENCE [LARGE SCALE GENOMIC DNA]</scope>
    <source>
        <strain evidence="3">MTCC 8252</strain>
    </source>
</reference>
<name>A0A0F5IAJ3_BACTR</name>
<comment type="similarity">
    <text evidence="1">Belongs to the DprA/Smf family.</text>
</comment>
<dbReference type="Gene3D" id="3.40.50.450">
    <property type="match status" value="1"/>
</dbReference>
<sequence>MIYLLLKQERDLSSLYNYSSSDLSTLLSISSARSLSIIRQLHEVPIYSLLQQYQQQDIRFIPIYHSEYPHCLKNLPQPPWGLYVMGKKGMLADVSMSLAIVGARQADRYAYQSIQLLMSGLVKSGLLIVSGLAKGADTFAHEEALRAGGKTAAVIAGGFYHLYPKENKTLAKRILSNGLLISEYPPVTKPAKWQFPARNRLISGLSLGTLVVQAGRKSGSLITAYCALEQGKEVFCIPGRITDHLSDGTNDLISDGAKLVRSSEDILAEIIRK</sequence>
<dbReference type="GO" id="GO:0009294">
    <property type="term" value="P:DNA-mediated transformation"/>
    <property type="evidence" value="ECO:0007669"/>
    <property type="project" value="InterPro"/>
</dbReference>
<comment type="caution">
    <text evidence="3">The sequence shown here is derived from an EMBL/GenBank/DDBJ whole genome shotgun (WGS) entry which is preliminary data.</text>
</comment>
<dbReference type="SUPFAM" id="SSF102405">
    <property type="entry name" value="MCP/YpsA-like"/>
    <property type="match status" value="1"/>
</dbReference>
<dbReference type="EMBL" id="JWIR02000012">
    <property type="protein sequence ID" value="KKB42345.1"/>
    <property type="molecule type" value="Genomic_DNA"/>
</dbReference>
<dbReference type="AlphaFoldDB" id="A0A0F5IAJ3"/>
<accession>A0A0F5IAJ3</accession>
<dbReference type="PANTHER" id="PTHR43022:SF1">
    <property type="entry name" value="PROTEIN SMF"/>
    <property type="match status" value="1"/>
</dbReference>
<proteinExistence type="inferred from homology"/>